<dbReference type="Proteomes" id="UP000596742">
    <property type="component" value="Unassembled WGS sequence"/>
</dbReference>
<evidence type="ECO:0000313" key="3">
    <source>
        <dbReference type="EMBL" id="VDI72520.1"/>
    </source>
</evidence>
<organism evidence="3 4">
    <name type="scientific">Mytilus galloprovincialis</name>
    <name type="common">Mediterranean mussel</name>
    <dbReference type="NCBI Taxonomy" id="29158"/>
    <lineage>
        <taxon>Eukaryota</taxon>
        <taxon>Metazoa</taxon>
        <taxon>Spiralia</taxon>
        <taxon>Lophotrochozoa</taxon>
        <taxon>Mollusca</taxon>
        <taxon>Bivalvia</taxon>
        <taxon>Autobranchia</taxon>
        <taxon>Pteriomorphia</taxon>
        <taxon>Mytilida</taxon>
        <taxon>Mytiloidea</taxon>
        <taxon>Mytilidae</taxon>
        <taxon>Mytilinae</taxon>
        <taxon>Mytilus</taxon>
    </lineage>
</organism>
<feature type="transmembrane region" description="Helical" evidence="1">
    <location>
        <begin position="379"/>
        <end position="403"/>
    </location>
</feature>
<dbReference type="PANTHER" id="PTHR11161:SF0">
    <property type="entry name" value="O-ACYLTRANSFERASE LIKE PROTEIN"/>
    <property type="match status" value="1"/>
</dbReference>
<feature type="transmembrane region" description="Helical" evidence="1">
    <location>
        <begin position="201"/>
        <end position="224"/>
    </location>
</feature>
<feature type="transmembrane region" description="Helical" evidence="1">
    <location>
        <begin position="292"/>
        <end position="312"/>
    </location>
</feature>
<accession>A0A8B6H1Y5</accession>
<reference evidence="3" key="1">
    <citation type="submission" date="2018-11" db="EMBL/GenBank/DDBJ databases">
        <authorList>
            <person name="Alioto T."/>
            <person name="Alioto T."/>
        </authorList>
    </citation>
    <scope>NUCLEOTIDE SEQUENCE</scope>
</reference>
<dbReference type="AlphaFoldDB" id="A0A8B6H1Y5"/>
<keyword evidence="1" id="KW-0472">Membrane</keyword>
<proteinExistence type="predicted"/>
<feature type="transmembrane region" description="Helical" evidence="1">
    <location>
        <begin position="564"/>
        <end position="586"/>
    </location>
</feature>
<dbReference type="Pfam" id="PF01757">
    <property type="entry name" value="Acyl_transf_3"/>
    <property type="match status" value="1"/>
</dbReference>
<dbReference type="InterPro" id="IPR052728">
    <property type="entry name" value="O2_lipid_transport_reg"/>
</dbReference>
<keyword evidence="1" id="KW-0812">Transmembrane</keyword>
<gene>
    <name evidence="3" type="ORF">MGAL_10B007241</name>
</gene>
<evidence type="ECO:0000313" key="4">
    <source>
        <dbReference type="Proteomes" id="UP000596742"/>
    </source>
</evidence>
<dbReference type="OrthoDB" id="207378at2759"/>
<feature type="transmembrane region" description="Helical" evidence="1">
    <location>
        <begin position="244"/>
        <end position="271"/>
    </location>
</feature>
<evidence type="ECO:0000256" key="1">
    <source>
        <dbReference type="SAM" id="Phobius"/>
    </source>
</evidence>
<protein>
    <recommendedName>
        <fullName evidence="2">Acyltransferase 3 domain-containing protein</fullName>
    </recommendedName>
</protein>
<dbReference type="InterPro" id="IPR002656">
    <property type="entry name" value="Acyl_transf_3_dom"/>
</dbReference>
<comment type="caution">
    <text evidence="3">The sequence shown here is derived from an EMBL/GenBank/DDBJ whole genome shotgun (WGS) entry which is preliminary data.</text>
</comment>
<feature type="transmembrane region" description="Helical" evidence="1">
    <location>
        <begin position="455"/>
        <end position="475"/>
    </location>
</feature>
<keyword evidence="1" id="KW-1133">Transmembrane helix</keyword>
<dbReference type="EMBL" id="UYJE01009336">
    <property type="protein sequence ID" value="VDI72520.1"/>
    <property type="molecule type" value="Genomic_DNA"/>
</dbReference>
<feature type="transmembrane region" description="Helical" evidence="1">
    <location>
        <begin position="423"/>
        <end position="443"/>
    </location>
</feature>
<dbReference type="PANTHER" id="PTHR11161">
    <property type="entry name" value="O-ACYLTRANSFERASE"/>
    <property type="match status" value="1"/>
</dbReference>
<feature type="domain" description="Acyltransferase 3" evidence="2">
    <location>
        <begin position="205"/>
        <end position="581"/>
    </location>
</feature>
<sequence length="605" mass="68996">MKRLGFRCGFTVRRTAMKEIQVLDVGFSVRRTAMKEIQVLDVGFTVKRKAMKEIKGNPTVTIGVCVPDSCSKKDVQNLLRKFLYENVSTELTASIQTCVETDIPYDTRAEIVLVVIGLFIAAMLLGTGYDLIVIQWPKWRRIEEITSSEEIAIEASEKQQLIENTKSRIKEYQPGIPGKLLLSFSMYTNGSKILDTKQGKGVITCINGIRFLSMTWVIIGHAFSAPNNIADNIAEFMPRMLKRWTFMAVCNAYVSVDSFFTLSGLLLTYLVMKELDKNKGRLKWFMFYFHRFWRLTPPYMLVIMVSVSLFHYTGTGPNWPTGGIDKGCEKGWWYNLLYINNFVEDNKKKCFGVAWYLANDMQFYILSPLILLPLYHFHLLGVGILMVFLVGTTITTGVISTHYDIPANNFDAGDATHWKKLYVKPYCRIGPYLVGMYAGYILYRTNCKVRINRYLNLAIWSAAIGTGMAIVYGLYDDINSETPLPTSVAAFYNAVHRTAWGLCISWVIFACATGNGGFINTILSWKAFIPLSRLTYMAYLVHMMILNHWKYSQTKTIHLSDSEYIYEIVGHIVLSFMAAFVTSLAFESPMLGLESVIFRRKQNKR</sequence>
<feature type="transmembrane region" description="Helical" evidence="1">
    <location>
        <begin position="499"/>
        <end position="522"/>
    </location>
</feature>
<name>A0A8B6H1Y5_MYTGA</name>
<dbReference type="GO" id="GO:0016747">
    <property type="term" value="F:acyltransferase activity, transferring groups other than amino-acyl groups"/>
    <property type="evidence" value="ECO:0007669"/>
    <property type="project" value="InterPro"/>
</dbReference>
<feature type="transmembrane region" description="Helical" evidence="1">
    <location>
        <begin position="534"/>
        <end position="552"/>
    </location>
</feature>
<evidence type="ECO:0000259" key="2">
    <source>
        <dbReference type="Pfam" id="PF01757"/>
    </source>
</evidence>
<keyword evidence="4" id="KW-1185">Reference proteome</keyword>
<feature type="transmembrane region" description="Helical" evidence="1">
    <location>
        <begin position="111"/>
        <end position="132"/>
    </location>
</feature>
<feature type="transmembrane region" description="Helical" evidence="1">
    <location>
        <begin position="353"/>
        <end position="372"/>
    </location>
</feature>